<accession>A0A7X0T8M9</accession>
<gene>
    <name evidence="1" type="ORF">HB853_10405</name>
</gene>
<evidence type="ECO:0000313" key="2">
    <source>
        <dbReference type="Proteomes" id="UP000522007"/>
    </source>
</evidence>
<evidence type="ECO:0000313" key="1">
    <source>
        <dbReference type="EMBL" id="MBC1323361.1"/>
    </source>
</evidence>
<name>A0A7X0T8M9_LISWE</name>
<reference evidence="1 2" key="1">
    <citation type="submission" date="2020-03" db="EMBL/GenBank/DDBJ databases">
        <title>Soil Listeria distribution.</title>
        <authorList>
            <person name="Liao J."/>
            <person name="Wiedmann M."/>
        </authorList>
    </citation>
    <scope>NUCLEOTIDE SEQUENCE [LARGE SCALE GENOMIC DNA]</scope>
    <source>
        <strain evidence="1 2">FSL L7-1829</strain>
    </source>
</reference>
<comment type="caution">
    <text evidence="1">The sequence shown here is derived from an EMBL/GenBank/DDBJ whole genome shotgun (WGS) entry which is preliminary data.</text>
</comment>
<dbReference type="Proteomes" id="UP000522007">
    <property type="component" value="Unassembled WGS sequence"/>
</dbReference>
<dbReference type="AlphaFoldDB" id="A0A7X0T8M9"/>
<proteinExistence type="predicted"/>
<dbReference type="EMBL" id="JAAROP010000011">
    <property type="protein sequence ID" value="MBC1323361.1"/>
    <property type="molecule type" value="Genomic_DNA"/>
</dbReference>
<protein>
    <submittedName>
        <fullName evidence="1">Uncharacterized protein</fullName>
    </submittedName>
</protein>
<sequence length="124" mass="14934">MATWHKIYIYNEQIEQWDNQAIIEMPSDNEFAGYFFLLPKKMVFTISTNFSYFYFPDNWKFQLKKHTEKTQIEAVKMIALFQKDNDKIMQTFQTKKVNNSIISVRTHIPKKMEKDVSIPNDLIR</sequence>
<organism evidence="1 2">
    <name type="scientific">Listeria welshimeri</name>
    <dbReference type="NCBI Taxonomy" id="1643"/>
    <lineage>
        <taxon>Bacteria</taxon>
        <taxon>Bacillati</taxon>
        <taxon>Bacillota</taxon>
        <taxon>Bacilli</taxon>
        <taxon>Bacillales</taxon>
        <taxon>Listeriaceae</taxon>
        <taxon>Listeria</taxon>
    </lineage>
</organism>